<feature type="region of interest" description="Disordered" evidence="1">
    <location>
        <begin position="1"/>
        <end position="62"/>
    </location>
</feature>
<name>A0AA38U9R7_9AGAR</name>
<feature type="compositionally biased region" description="Polar residues" evidence="1">
    <location>
        <begin position="23"/>
        <end position="37"/>
    </location>
</feature>
<feature type="compositionally biased region" description="Polar residues" evidence="1">
    <location>
        <begin position="98"/>
        <end position="132"/>
    </location>
</feature>
<sequence>MDEDLVDYDGNDYEEDGLPFFTAPSSQHIAHSTGQSDDTGKASLASSSQPSQPPVGFPPSVGLIPTAASLRAMNDMTTHLLEASKAYCLTHRQNLTAVASGTTSSHPESSQPVLSSQPGSSQPVLRTPDTNPWPTPVAAASAPQASSPAPLPPLTQPSAAPSRRVKRTTSASTLSSSPHLIQYMANTYLEPGPPNKETVSSWTSRVESNTVRLEQLIHHCIQELEDCINDKLLDRVEAAVLDAKTEMLRDIIRDLRHADARTRGQLASLKTEMLNILRQEIKESQEMLWSRTLDLFPTQAFQDLQNSISMLNRTALSSCLPPPPSQSPPVVSRRLPSPSSSHSLSHRRSHSHDSFTSSSSSGSHPRSDPAVPVRH</sequence>
<reference evidence="2" key="1">
    <citation type="submission" date="2022-08" db="EMBL/GenBank/DDBJ databases">
        <authorList>
            <consortium name="DOE Joint Genome Institute"/>
            <person name="Min B."/>
            <person name="Riley R."/>
            <person name="Sierra-Patev S."/>
            <person name="Naranjo-Ortiz M."/>
            <person name="Looney B."/>
            <person name="Konkel Z."/>
            <person name="Slot J.C."/>
            <person name="Sakamoto Y."/>
            <person name="Steenwyk J.L."/>
            <person name="Rokas A."/>
            <person name="Carro J."/>
            <person name="Camarero S."/>
            <person name="Ferreira P."/>
            <person name="Molpeceres G."/>
            <person name="Ruiz-Duenas F.J."/>
            <person name="Serrano A."/>
            <person name="Henrissat B."/>
            <person name="Drula E."/>
            <person name="Hughes K.W."/>
            <person name="Mata J.L."/>
            <person name="Ishikawa N.K."/>
            <person name="Vargas-Isla R."/>
            <person name="Ushijima S."/>
            <person name="Smith C.A."/>
            <person name="Ahrendt S."/>
            <person name="Andreopoulos W."/>
            <person name="He G."/>
            <person name="Labutti K."/>
            <person name="Lipzen A."/>
            <person name="Ng V."/>
            <person name="Sandor L."/>
            <person name="Barry K."/>
            <person name="Martinez A.T."/>
            <person name="Xiao Y."/>
            <person name="Gibbons J.G."/>
            <person name="Terashima K."/>
            <person name="Hibbett D.S."/>
            <person name="Grigoriev I.V."/>
        </authorList>
    </citation>
    <scope>NUCLEOTIDE SEQUENCE</scope>
    <source>
        <strain evidence="2">TFB9207</strain>
    </source>
</reference>
<protein>
    <submittedName>
        <fullName evidence="2">Uncharacterized protein</fullName>
    </submittedName>
</protein>
<accession>A0AA38U9R7</accession>
<dbReference type="Proteomes" id="UP001163846">
    <property type="component" value="Unassembled WGS sequence"/>
</dbReference>
<proteinExistence type="predicted"/>
<feature type="compositionally biased region" description="Low complexity" evidence="1">
    <location>
        <begin position="328"/>
        <end position="343"/>
    </location>
</feature>
<feature type="region of interest" description="Disordered" evidence="1">
    <location>
        <begin position="98"/>
        <end position="177"/>
    </location>
</feature>
<comment type="caution">
    <text evidence="2">The sequence shown here is derived from an EMBL/GenBank/DDBJ whole genome shotgun (WGS) entry which is preliminary data.</text>
</comment>
<feature type="compositionally biased region" description="Low complexity" evidence="1">
    <location>
        <begin position="136"/>
        <end position="148"/>
    </location>
</feature>
<keyword evidence="3" id="KW-1185">Reference proteome</keyword>
<dbReference type="EMBL" id="MU806448">
    <property type="protein sequence ID" value="KAJ3835092.1"/>
    <property type="molecule type" value="Genomic_DNA"/>
</dbReference>
<feature type="compositionally biased region" description="Acidic residues" evidence="1">
    <location>
        <begin position="1"/>
        <end position="17"/>
    </location>
</feature>
<organism evidence="2 3">
    <name type="scientific">Lentinula raphanica</name>
    <dbReference type="NCBI Taxonomy" id="153919"/>
    <lineage>
        <taxon>Eukaryota</taxon>
        <taxon>Fungi</taxon>
        <taxon>Dikarya</taxon>
        <taxon>Basidiomycota</taxon>
        <taxon>Agaricomycotina</taxon>
        <taxon>Agaricomycetes</taxon>
        <taxon>Agaricomycetidae</taxon>
        <taxon>Agaricales</taxon>
        <taxon>Marasmiineae</taxon>
        <taxon>Omphalotaceae</taxon>
        <taxon>Lentinula</taxon>
    </lineage>
</organism>
<feature type="region of interest" description="Disordered" evidence="1">
    <location>
        <begin position="319"/>
        <end position="375"/>
    </location>
</feature>
<evidence type="ECO:0000313" key="2">
    <source>
        <dbReference type="EMBL" id="KAJ3835092.1"/>
    </source>
</evidence>
<evidence type="ECO:0000256" key="1">
    <source>
        <dbReference type="SAM" id="MobiDB-lite"/>
    </source>
</evidence>
<feature type="compositionally biased region" description="Polar residues" evidence="1">
    <location>
        <begin position="168"/>
        <end position="177"/>
    </location>
</feature>
<gene>
    <name evidence="2" type="ORF">F5878DRAFT_644611</name>
</gene>
<dbReference type="AlphaFoldDB" id="A0AA38U9R7"/>
<evidence type="ECO:0000313" key="3">
    <source>
        <dbReference type="Proteomes" id="UP001163846"/>
    </source>
</evidence>
<feature type="compositionally biased region" description="Low complexity" evidence="1">
    <location>
        <begin position="354"/>
        <end position="364"/>
    </location>
</feature>